<gene>
    <name evidence="1" type="ORF">METZ01_LOCUS187790</name>
</gene>
<protein>
    <submittedName>
        <fullName evidence="1">Uncharacterized protein</fullName>
    </submittedName>
</protein>
<proteinExistence type="predicted"/>
<dbReference type="AlphaFoldDB" id="A0A382D8W1"/>
<sequence>TLSSLILTKRFKAVYITTCFFKIRQAVQICKENKYYR</sequence>
<dbReference type="EMBL" id="UINC01038229">
    <property type="protein sequence ID" value="SVB34936.1"/>
    <property type="molecule type" value="Genomic_DNA"/>
</dbReference>
<feature type="non-terminal residue" evidence="1">
    <location>
        <position position="1"/>
    </location>
</feature>
<reference evidence="1" key="1">
    <citation type="submission" date="2018-05" db="EMBL/GenBank/DDBJ databases">
        <authorList>
            <person name="Lanie J.A."/>
            <person name="Ng W.-L."/>
            <person name="Kazmierczak K.M."/>
            <person name="Andrzejewski T.M."/>
            <person name="Davidsen T.M."/>
            <person name="Wayne K.J."/>
            <person name="Tettelin H."/>
            <person name="Glass J.I."/>
            <person name="Rusch D."/>
            <person name="Podicherti R."/>
            <person name="Tsui H.-C.T."/>
            <person name="Winkler M.E."/>
        </authorList>
    </citation>
    <scope>NUCLEOTIDE SEQUENCE</scope>
</reference>
<name>A0A382D8W1_9ZZZZ</name>
<evidence type="ECO:0000313" key="1">
    <source>
        <dbReference type="EMBL" id="SVB34936.1"/>
    </source>
</evidence>
<accession>A0A382D8W1</accession>
<organism evidence="1">
    <name type="scientific">marine metagenome</name>
    <dbReference type="NCBI Taxonomy" id="408172"/>
    <lineage>
        <taxon>unclassified sequences</taxon>
        <taxon>metagenomes</taxon>
        <taxon>ecological metagenomes</taxon>
    </lineage>
</organism>